<protein>
    <submittedName>
        <fullName evidence="6">Bifunctional diguanylate cyclase/phosphodiesterase</fullName>
    </submittedName>
</protein>
<name>A0ABW3WIH4_9RHOO</name>
<dbReference type="NCBIfam" id="TIGR00229">
    <property type="entry name" value="sensory_box"/>
    <property type="match status" value="1"/>
</dbReference>
<keyword evidence="1" id="KW-0812">Transmembrane</keyword>
<feature type="transmembrane region" description="Helical" evidence="1">
    <location>
        <begin position="47"/>
        <end position="66"/>
    </location>
</feature>
<dbReference type="InterPro" id="IPR035919">
    <property type="entry name" value="EAL_sf"/>
</dbReference>
<feature type="domain" description="GGDEF" evidence="5">
    <location>
        <begin position="231"/>
        <end position="364"/>
    </location>
</feature>
<keyword evidence="1" id="KW-1133">Transmembrane helix</keyword>
<dbReference type="SMART" id="SM00091">
    <property type="entry name" value="PAS"/>
    <property type="match status" value="1"/>
</dbReference>
<dbReference type="InterPro" id="IPR000160">
    <property type="entry name" value="GGDEF_dom"/>
</dbReference>
<keyword evidence="1" id="KW-0472">Membrane</keyword>
<dbReference type="PROSITE" id="PS50112">
    <property type="entry name" value="PAS"/>
    <property type="match status" value="1"/>
</dbReference>
<dbReference type="SMART" id="SM00052">
    <property type="entry name" value="EAL"/>
    <property type="match status" value="1"/>
</dbReference>
<sequence length="632" mass="70089">MAMNLLATDSAARLLAGGRAIAVRVAGLLLLVLLFLLFRHWGWPPGVHLALAVVFLYVAVSTGAQVQRLRATQRAYRLAMQAAHDGFWDWDPVSKRLDVGHRLLEILGYSQNFLLDTHAWLALVHPDDRAHYNRTVAEHLKGRTPFFYCEYRVRSHSGEYRWIASRGIAVRDRRGVAYQMSGSVTDITERKRHEAQIAYLAEHDQLTGLPNRFLLAERLAEALTAATAAGGQVALVFIDLDRFKDINDSLGHRLGDHLLQAVAERLVCGLANGEVLARQGGDEFIVLMPGVAGRELAESRARALLELLESPFVTDGNHLHVGASLGLSMFPDDAADAEQLLRNADTAMYAAKRDGGGTVRWHTPEMKERVLHRASMEVRLRRAIEHGSFELHYQPQFETATGRLFGAEALLRWHDGDEWIAPDRFIPVAEETGLIVPIGDWVLDNATACAARWRDSLPYPLRMAINLSPRQFWSGDLLVRVLAAVERHGVDPALIELEITESMLLRAEGDHVAALRTLRQRGMRLALDDFGTGYSSLSYLHRLPFTSLKIDRSFVAALFDDDGNYGDGAALIPAIVAMAHSLELEVVAEGVETSAQLVHLSELGVDLHQGFYSGRPVPEAAFVSQFVAADRR</sequence>
<dbReference type="RefSeq" id="WP_277832932.1">
    <property type="nucleotide sequence ID" value="NZ_JARQZE010000006.1"/>
</dbReference>
<gene>
    <name evidence="6" type="ORF">ACFQ4M_18760</name>
</gene>
<evidence type="ECO:0000259" key="4">
    <source>
        <dbReference type="PROSITE" id="PS50883"/>
    </source>
</evidence>
<evidence type="ECO:0000313" key="6">
    <source>
        <dbReference type="EMBL" id="MFD1265620.1"/>
    </source>
</evidence>
<dbReference type="CDD" id="cd01948">
    <property type="entry name" value="EAL"/>
    <property type="match status" value="1"/>
</dbReference>
<dbReference type="InterPro" id="IPR000014">
    <property type="entry name" value="PAS"/>
</dbReference>
<dbReference type="Pfam" id="PF00990">
    <property type="entry name" value="GGDEF"/>
    <property type="match status" value="1"/>
</dbReference>
<dbReference type="InterPro" id="IPR052155">
    <property type="entry name" value="Biofilm_reg_signaling"/>
</dbReference>
<evidence type="ECO:0000259" key="3">
    <source>
        <dbReference type="PROSITE" id="PS50113"/>
    </source>
</evidence>
<dbReference type="Gene3D" id="3.30.70.270">
    <property type="match status" value="1"/>
</dbReference>
<comment type="caution">
    <text evidence="6">The sequence shown here is derived from an EMBL/GenBank/DDBJ whole genome shotgun (WGS) entry which is preliminary data.</text>
</comment>
<dbReference type="Gene3D" id="3.30.450.20">
    <property type="entry name" value="PAS domain"/>
    <property type="match status" value="1"/>
</dbReference>
<dbReference type="Pfam" id="PF08447">
    <property type="entry name" value="PAS_3"/>
    <property type="match status" value="1"/>
</dbReference>
<feature type="domain" description="PAC" evidence="3">
    <location>
        <begin position="147"/>
        <end position="199"/>
    </location>
</feature>
<evidence type="ECO:0000256" key="1">
    <source>
        <dbReference type="SAM" id="Phobius"/>
    </source>
</evidence>
<feature type="domain" description="EAL" evidence="4">
    <location>
        <begin position="373"/>
        <end position="630"/>
    </location>
</feature>
<evidence type="ECO:0000259" key="5">
    <source>
        <dbReference type="PROSITE" id="PS50887"/>
    </source>
</evidence>
<feature type="transmembrane region" description="Helical" evidence="1">
    <location>
        <begin position="21"/>
        <end position="41"/>
    </location>
</feature>
<evidence type="ECO:0000313" key="7">
    <source>
        <dbReference type="Proteomes" id="UP001597158"/>
    </source>
</evidence>
<feature type="domain" description="PAS" evidence="2">
    <location>
        <begin position="72"/>
        <end position="143"/>
    </location>
</feature>
<dbReference type="CDD" id="cd00130">
    <property type="entry name" value="PAS"/>
    <property type="match status" value="1"/>
</dbReference>
<dbReference type="Proteomes" id="UP001597158">
    <property type="component" value="Unassembled WGS sequence"/>
</dbReference>
<dbReference type="InterPro" id="IPR043128">
    <property type="entry name" value="Rev_trsase/Diguanyl_cyclase"/>
</dbReference>
<evidence type="ECO:0000259" key="2">
    <source>
        <dbReference type="PROSITE" id="PS50112"/>
    </source>
</evidence>
<dbReference type="PANTHER" id="PTHR44757:SF2">
    <property type="entry name" value="BIOFILM ARCHITECTURE MAINTENANCE PROTEIN MBAA"/>
    <property type="match status" value="1"/>
</dbReference>
<dbReference type="PROSITE" id="PS50887">
    <property type="entry name" value="GGDEF"/>
    <property type="match status" value="1"/>
</dbReference>
<accession>A0ABW3WIH4</accession>
<dbReference type="SUPFAM" id="SSF55785">
    <property type="entry name" value="PYP-like sensor domain (PAS domain)"/>
    <property type="match status" value="1"/>
</dbReference>
<dbReference type="PROSITE" id="PS50113">
    <property type="entry name" value="PAC"/>
    <property type="match status" value="1"/>
</dbReference>
<dbReference type="SMART" id="SM00267">
    <property type="entry name" value="GGDEF"/>
    <property type="match status" value="1"/>
</dbReference>
<reference evidence="7" key="1">
    <citation type="journal article" date="2019" name="Int. J. Syst. Evol. Microbiol.">
        <title>The Global Catalogue of Microorganisms (GCM) 10K type strain sequencing project: providing services to taxonomists for standard genome sequencing and annotation.</title>
        <authorList>
            <consortium name="The Broad Institute Genomics Platform"/>
            <consortium name="The Broad Institute Genome Sequencing Center for Infectious Disease"/>
            <person name="Wu L."/>
            <person name="Ma J."/>
        </authorList>
    </citation>
    <scope>NUCLEOTIDE SEQUENCE [LARGE SCALE GENOMIC DNA]</scope>
    <source>
        <strain evidence="7">CCUG 48884</strain>
    </source>
</reference>
<dbReference type="InterPro" id="IPR001633">
    <property type="entry name" value="EAL_dom"/>
</dbReference>
<dbReference type="InterPro" id="IPR001610">
    <property type="entry name" value="PAC"/>
</dbReference>
<dbReference type="InterPro" id="IPR029787">
    <property type="entry name" value="Nucleotide_cyclase"/>
</dbReference>
<dbReference type="PROSITE" id="PS50883">
    <property type="entry name" value="EAL"/>
    <property type="match status" value="1"/>
</dbReference>
<dbReference type="InterPro" id="IPR035965">
    <property type="entry name" value="PAS-like_dom_sf"/>
</dbReference>
<dbReference type="CDD" id="cd01949">
    <property type="entry name" value="GGDEF"/>
    <property type="match status" value="1"/>
</dbReference>
<organism evidence="6 7">
    <name type="scientific">Thauera mechernichensis</name>
    <dbReference type="NCBI Taxonomy" id="82788"/>
    <lineage>
        <taxon>Bacteria</taxon>
        <taxon>Pseudomonadati</taxon>
        <taxon>Pseudomonadota</taxon>
        <taxon>Betaproteobacteria</taxon>
        <taxon>Rhodocyclales</taxon>
        <taxon>Zoogloeaceae</taxon>
        <taxon>Thauera</taxon>
    </lineage>
</organism>
<dbReference type="Pfam" id="PF00563">
    <property type="entry name" value="EAL"/>
    <property type="match status" value="1"/>
</dbReference>
<dbReference type="SUPFAM" id="SSF55073">
    <property type="entry name" value="Nucleotide cyclase"/>
    <property type="match status" value="1"/>
</dbReference>
<dbReference type="Gene3D" id="3.20.20.450">
    <property type="entry name" value="EAL domain"/>
    <property type="match status" value="1"/>
</dbReference>
<proteinExistence type="predicted"/>
<keyword evidence="7" id="KW-1185">Reference proteome</keyword>
<dbReference type="InterPro" id="IPR000700">
    <property type="entry name" value="PAS-assoc_C"/>
</dbReference>
<dbReference type="EMBL" id="JBHTMC010000034">
    <property type="protein sequence ID" value="MFD1265620.1"/>
    <property type="molecule type" value="Genomic_DNA"/>
</dbReference>
<dbReference type="PANTHER" id="PTHR44757">
    <property type="entry name" value="DIGUANYLATE CYCLASE DGCP"/>
    <property type="match status" value="1"/>
</dbReference>
<dbReference type="InterPro" id="IPR013655">
    <property type="entry name" value="PAS_fold_3"/>
</dbReference>
<dbReference type="NCBIfam" id="TIGR00254">
    <property type="entry name" value="GGDEF"/>
    <property type="match status" value="1"/>
</dbReference>
<dbReference type="SMART" id="SM00086">
    <property type="entry name" value="PAC"/>
    <property type="match status" value="1"/>
</dbReference>
<dbReference type="SUPFAM" id="SSF141868">
    <property type="entry name" value="EAL domain-like"/>
    <property type="match status" value="1"/>
</dbReference>